<protein>
    <submittedName>
        <fullName evidence="1">DNA alkylation repair protein</fullName>
    </submittedName>
</protein>
<dbReference type="Pfam" id="PF08713">
    <property type="entry name" value="DNA_alkylation"/>
    <property type="match status" value="1"/>
</dbReference>
<dbReference type="EMBL" id="SMTK01000005">
    <property type="protein sequence ID" value="TDK24041.1"/>
    <property type="molecule type" value="Genomic_DNA"/>
</dbReference>
<dbReference type="PANTHER" id="PTHR34070:SF1">
    <property type="entry name" value="DNA ALKYLATION REPAIR PROTEIN"/>
    <property type="match status" value="1"/>
</dbReference>
<proteinExistence type="predicted"/>
<dbReference type="AlphaFoldDB" id="A0A4R5TN28"/>
<accession>A0A4R5TN28</accession>
<dbReference type="Proteomes" id="UP000295411">
    <property type="component" value="Unassembled WGS sequence"/>
</dbReference>
<dbReference type="CDD" id="cd06561">
    <property type="entry name" value="AlkD_like"/>
    <property type="match status" value="1"/>
</dbReference>
<gene>
    <name evidence="1" type="ORF">E2F48_14745</name>
</gene>
<keyword evidence="2" id="KW-1185">Reference proteome</keyword>
<organism evidence="1 2">
    <name type="scientific">Arthrobacter crusticola</name>
    <dbReference type="NCBI Taxonomy" id="2547960"/>
    <lineage>
        <taxon>Bacteria</taxon>
        <taxon>Bacillati</taxon>
        <taxon>Actinomycetota</taxon>
        <taxon>Actinomycetes</taxon>
        <taxon>Micrococcales</taxon>
        <taxon>Micrococcaceae</taxon>
        <taxon>Arthrobacter</taxon>
    </lineage>
</organism>
<dbReference type="RefSeq" id="WP_133404725.1">
    <property type="nucleotide sequence ID" value="NZ_SMTK01000005.1"/>
</dbReference>
<sequence length="229" mass="25726">MRTAADFEAALRALATEDQRVKYRRFFPGDDSFIGVRMGDVFNLAKTALDLPAAELEALLESPTHEVRVGACSIMGKAATARRIQPGRHRELYELYLRRHDRIDTWDLVDLAAHQVLGTWLLDKPRTPLDRLAESGFWPERRSAIVATAAFLKRKEVDDTLRIAAALAGDPEELVQKGVGWMLRYVGDIDRARLLAHLDRYAGAMSRSGVRAAIEKLDTPARGSYLRSR</sequence>
<dbReference type="Gene3D" id="1.25.10.90">
    <property type="match status" value="1"/>
</dbReference>
<dbReference type="SUPFAM" id="SSF48371">
    <property type="entry name" value="ARM repeat"/>
    <property type="match status" value="1"/>
</dbReference>
<dbReference type="OrthoDB" id="9775346at2"/>
<dbReference type="PANTHER" id="PTHR34070">
    <property type="entry name" value="ARMADILLO-TYPE FOLD"/>
    <property type="match status" value="1"/>
</dbReference>
<dbReference type="InterPro" id="IPR016024">
    <property type="entry name" value="ARM-type_fold"/>
</dbReference>
<dbReference type="InterPro" id="IPR014825">
    <property type="entry name" value="DNA_alkylation"/>
</dbReference>
<reference evidence="1 2" key="1">
    <citation type="submission" date="2019-03" db="EMBL/GenBank/DDBJ databases">
        <title>Arthrobacter sp. nov., an bacterium isolated from biocrust in Mu Us Desert.</title>
        <authorList>
            <person name="Lixiong L."/>
        </authorList>
    </citation>
    <scope>NUCLEOTIDE SEQUENCE [LARGE SCALE GENOMIC DNA]</scope>
    <source>
        <strain evidence="1 2">SLN-3</strain>
    </source>
</reference>
<evidence type="ECO:0000313" key="1">
    <source>
        <dbReference type="EMBL" id="TDK24041.1"/>
    </source>
</evidence>
<name>A0A4R5TN28_9MICC</name>
<comment type="caution">
    <text evidence="1">The sequence shown here is derived from an EMBL/GenBank/DDBJ whole genome shotgun (WGS) entry which is preliminary data.</text>
</comment>
<evidence type="ECO:0000313" key="2">
    <source>
        <dbReference type="Proteomes" id="UP000295411"/>
    </source>
</evidence>